<sequence length="48" mass="5806">MSFLEAFLLFAIFCVLYQQREIRRRLKKQQREIDQLKGSPNFDSQPES</sequence>
<dbReference type="RefSeq" id="WP_198000312.1">
    <property type="nucleotide sequence ID" value="NZ_CP036269.1"/>
</dbReference>
<name>A0A517RA37_9PLAN</name>
<keyword evidence="2" id="KW-1185">Reference proteome</keyword>
<proteinExistence type="predicted"/>
<evidence type="ECO:0000313" key="2">
    <source>
        <dbReference type="Proteomes" id="UP000317171"/>
    </source>
</evidence>
<evidence type="ECO:0000313" key="1">
    <source>
        <dbReference type="EMBL" id="QDT40764.1"/>
    </source>
</evidence>
<accession>A0A517RA37</accession>
<dbReference type="KEGG" id="gaz:Pan241w_08230"/>
<protein>
    <submittedName>
        <fullName evidence="1">Uncharacterized protein</fullName>
    </submittedName>
</protein>
<organism evidence="1 2">
    <name type="scientific">Gimesia alba</name>
    <dbReference type="NCBI Taxonomy" id="2527973"/>
    <lineage>
        <taxon>Bacteria</taxon>
        <taxon>Pseudomonadati</taxon>
        <taxon>Planctomycetota</taxon>
        <taxon>Planctomycetia</taxon>
        <taxon>Planctomycetales</taxon>
        <taxon>Planctomycetaceae</taxon>
        <taxon>Gimesia</taxon>
    </lineage>
</organism>
<reference evidence="1 2" key="1">
    <citation type="submission" date="2019-02" db="EMBL/GenBank/DDBJ databases">
        <title>Deep-cultivation of Planctomycetes and their phenomic and genomic characterization uncovers novel biology.</title>
        <authorList>
            <person name="Wiegand S."/>
            <person name="Jogler M."/>
            <person name="Boedeker C."/>
            <person name="Pinto D."/>
            <person name="Vollmers J."/>
            <person name="Rivas-Marin E."/>
            <person name="Kohn T."/>
            <person name="Peeters S.H."/>
            <person name="Heuer A."/>
            <person name="Rast P."/>
            <person name="Oberbeckmann S."/>
            <person name="Bunk B."/>
            <person name="Jeske O."/>
            <person name="Meyerdierks A."/>
            <person name="Storesund J.E."/>
            <person name="Kallscheuer N."/>
            <person name="Luecker S."/>
            <person name="Lage O.M."/>
            <person name="Pohl T."/>
            <person name="Merkel B.J."/>
            <person name="Hornburger P."/>
            <person name="Mueller R.-W."/>
            <person name="Bruemmer F."/>
            <person name="Labrenz M."/>
            <person name="Spormann A.M."/>
            <person name="Op den Camp H."/>
            <person name="Overmann J."/>
            <person name="Amann R."/>
            <person name="Jetten M.S.M."/>
            <person name="Mascher T."/>
            <person name="Medema M.H."/>
            <person name="Devos D.P."/>
            <person name="Kaster A.-K."/>
            <person name="Ovreas L."/>
            <person name="Rohde M."/>
            <person name="Galperin M.Y."/>
            <person name="Jogler C."/>
        </authorList>
    </citation>
    <scope>NUCLEOTIDE SEQUENCE [LARGE SCALE GENOMIC DNA]</scope>
    <source>
        <strain evidence="1 2">Pan241w</strain>
    </source>
</reference>
<gene>
    <name evidence="1" type="ORF">Pan241w_08230</name>
</gene>
<dbReference type="Proteomes" id="UP000317171">
    <property type="component" value="Chromosome"/>
</dbReference>
<dbReference type="EMBL" id="CP036269">
    <property type="protein sequence ID" value="QDT40764.1"/>
    <property type="molecule type" value="Genomic_DNA"/>
</dbReference>
<dbReference type="AlphaFoldDB" id="A0A517RA37"/>